<dbReference type="Pfam" id="PF23845">
    <property type="entry name" value="TIM-barrel_NCTSP"/>
    <property type="match status" value="1"/>
</dbReference>
<sequence>MGWALVAAEPHHRKGWIKRFDPRFWTVDFARPMMASVVTTAPTALRVETVFYDKADLAGLIWEAEDRWDHPLLAYETRRDFRHVRLRFRWRSGGVKPLDALHGPTLTIEGRDAAGNPRAWYVRLWNYAEGSAEDAVVTLDFDALAGGFLLPGESDPVWAGDVDRLFVSLVAPGYDGGAGALAAPAQGWVEVSDIACSGSGSVLAIGDAVLPEQRLGIANGYDDCYHLTPARVVRQLEQLGYRGDVVHYVGMSHYMRLAAEGGGYRVQAAGGVLNAPAAAWHRALASACAGAGLGLVWSLSYELFDAYCPESWKQRDADGAPALTGWEPPSTLLSPAHAEAMGWLQLVARAFAAIGRDASLPVKFQVGEPWWWVAADGRLCAYDAATTAMLGASRVAIPDVRGALDSGQRAMLDALGAILAGSTAALVAAARDEAGAAPFTSHLLVYLPTVLDPAAPELRRANVPMGWTAPAFDVLQLEDYDWVTGGRGVETDAARAAMVARLGYPVADQHYFAGFVLRGEDRGQWRAIAEAAARARRAGVACAFVWALPQVARDGFVAFDGEEEMQAFDAVDFPLAIGREAMVATEFSTQIVASPSGHEQRASEWADARMRYDAGPGIRSEADVRRLADFFRARRGAARGFRFRDPFDHSSAADGGPPGLADQWLGIGDGARRQFALVKRYGGGEAAQARAIRLPVAGSVRASVGGVETAAFTLTGDGEVAFDVAPADGAAVRAGFLFDVPVRFAEDRLEVSRATFLAGEVASVPLVEVRAPW</sequence>
<feature type="domain" description="Non-contractile tail sheath TIM barrel" evidence="3">
    <location>
        <begin position="211"/>
        <end position="556"/>
    </location>
</feature>
<feature type="domain" description="Non-contractile tail sheath N-terminal" evidence="2">
    <location>
        <begin position="17"/>
        <end position="206"/>
    </location>
</feature>
<evidence type="ECO:0000259" key="2">
    <source>
        <dbReference type="Pfam" id="PF23844"/>
    </source>
</evidence>
<evidence type="ECO:0000313" key="4">
    <source>
        <dbReference type="EMBL" id="AMG73271.1"/>
    </source>
</evidence>
<evidence type="ECO:0000259" key="1">
    <source>
        <dbReference type="Pfam" id="PF09343"/>
    </source>
</evidence>
<keyword evidence="5" id="KW-1185">Reference proteome</keyword>
<dbReference type="KEGG" id="sgi:SGRAN_0877"/>
<dbReference type="EMBL" id="CP012199">
    <property type="protein sequence ID" value="AMG73271.1"/>
    <property type="molecule type" value="Genomic_DNA"/>
</dbReference>
<evidence type="ECO:0008006" key="6">
    <source>
        <dbReference type="Google" id="ProtNLM"/>
    </source>
</evidence>
<accession>A0AA86GJ96</accession>
<dbReference type="RefSeq" id="WP_067180961.1">
    <property type="nucleotide sequence ID" value="NZ_CP012199.1"/>
</dbReference>
<evidence type="ECO:0000259" key="3">
    <source>
        <dbReference type="Pfam" id="PF23845"/>
    </source>
</evidence>
<feature type="domain" description="DUF2460" evidence="1">
    <location>
        <begin position="570"/>
        <end position="770"/>
    </location>
</feature>
<dbReference type="InterPro" id="IPR057102">
    <property type="entry name" value="NCTSP_N"/>
</dbReference>
<reference evidence="4 5" key="1">
    <citation type="journal article" date="2016" name="BMC Genomics">
        <title>Genomic analysis of the nitrate-respiring Sphingopyxis granuli (formerly Sphingomonas macrogoltabida) strain TFA.</title>
        <authorList>
            <person name="Garcia-Romero I."/>
            <person name="Perez-Pulido A.J."/>
            <person name="Gonzalez-Flores Y.E."/>
            <person name="Reyes-Ramirez F."/>
            <person name="Santero E."/>
            <person name="Floriano B."/>
        </authorList>
    </citation>
    <scope>NUCLEOTIDE SEQUENCE [LARGE SCALE GENOMIC DNA]</scope>
    <source>
        <strain evidence="4 5">TFA</strain>
    </source>
</reference>
<dbReference type="InterPro" id="IPR011740">
    <property type="entry name" value="DUF2460"/>
</dbReference>
<organism evidence="4 5">
    <name type="scientific">Sphingopyxis granuli</name>
    <dbReference type="NCBI Taxonomy" id="267128"/>
    <lineage>
        <taxon>Bacteria</taxon>
        <taxon>Pseudomonadati</taxon>
        <taxon>Pseudomonadota</taxon>
        <taxon>Alphaproteobacteria</taxon>
        <taxon>Sphingomonadales</taxon>
        <taxon>Sphingomonadaceae</taxon>
        <taxon>Sphingopyxis</taxon>
    </lineage>
</organism>
<dbReference type="NCBIfam" id="TIGR02217">
    <property type="entry name" value="chp_TIGR02217"/>
    <property type="match status" value="1"/>
</dbReference>
<dbReference type="Pfam" id="PF23844">
    <property type="entry name" value="NCTSP_N"/>
    <property type="match status" value="1"/>
</dbReference>
<gene>
    <name evidence="4" type="ORF">SGRAN_0877</name>
</gene>
<name>A0AA86GJ96_9SPHN</name>
<dbReference type="Pfam" id="PF09343">
    <property type="entry name" value="DUF2460"/>
    <property type="match status" value="1"/>
</dbReference>
<dbReference type="Proteomes" id="UP000058599">
    <property type="component" value="Chromosome"/>
</dbReference>
<evidence type="ECO:0000313" key="5">
    <source>
        <dbReference type="Proteomes" id="UP000058599"/>
    </source>
</evidence>
<dbReference type="InterPro" id="IPR057122">
    <property type="entry name" value="TIM-barrel_NCTSP"/>
</dbReference>
<protein>
    <recommendedName>
        <fullName evidence="6">TIGR02217 family protein</fullName>
    </recommendedName>
</protein>
<proteinExistence type="predicted"/>
<dbReference type="AlphaFoldDB" id="A0AA86GJ96"/>